<keyword evidence="1" id="KW-1133">Transmembrane helix</keyword>
<gene>
    <name evidence="2" type="ORF">Q5Y73_09020</name>
</gene>
<feature type="transmembrane region" description="Helical" evidence="1">
    <location>
        <begin position="272"/>
        <end position="289"/>
    </location>
</feature>
<dbReference type="Proteomes" id="UP001231941">
    <property type="component" value="Unassembled WGS sequence"/>
</dbReference>
<keyword evidence="1" id="KW-0812">Transmembrane</keyword>
<feature type="transmembrane region" description="Helical" evidence="1">
    <location>
        <begin position="61"/>
        <end position="82"/>
    </location>
</feature>
<sequence>MKDILNQKHLPKHLIAGGFLLLFVFLFSNQPWYFHLLTLAQILYVPWMMHTLLPDRSKSSYLFTVVMMISVLTVTINSIYIIDILGASIYLLYTFYVAYCGINRFLSRGFTHWEEIAIDVGMMYLSIGGLWFFASVAGIDTGFTAIITWLTAIHFHYAAFLLTVSIGLFGRFNKLPRTLFPLMLIMPMMQAIGITYFPWLELLSVTLYVGGLYIILWHTFKLKFASQLQKAALIISFGTVCLTIILSLLYVVGNVFGFWNISIQFMLQTHGLGNGIVFGFFTVLSWHFFTPDSLHKPKSFPISKIRGRWHQPQLVEFEKGLVDDMFFYGVSASCPQTIIDFYEQTEQFNLYAKVQWRRWFLPFAYSFKLVSYFIQQLNLPLLKHTVKMEGNIIKVSEHEDGRVKPRAWIRKINNRVVFKAIYSMHKKKEIPYMNIALPLPFSTMVGILSVKEENQTLHLSSIGNVGSDVGIYLAIGNYLMKLPLQEHFIVRESKVGHLEADHKMWIFGLPFMYIHYKIVNINQE</sequence>
<evidence type="ECO:0000313" key="3">
    <source>
        <dbReference type="Proteomes" id="UP001231941"/>
    </source>
</evidence>
<protein>
    <submittedName>
        <fullName evidence="2">YndJ family protein</fullName>
    </submittedName>
</protein>
<proteinExistence type="predicted"/>
<feature type="transmembrane region" description="Helical" evidence="1">
    <location>
        <begin position="9"/>
        <end position="26"/>
    </location>
</feature>
<dbReference type="InterPro" id="IPR025450">
    <property type="entry name" value="YndJ-like"/>
</dbReference>
<feature type="transmembrane region" description="Helical" evidence="1">
    <location>
        <begin position="202"/>
        <end position="220"/>
    </location>
</feature>
<evidence type="ECO:0000313" key="2">
    <source>
        <dbReference type="EMBL" id="MDP5274248.1"/>
    </source>
</evidence>
<evidence type="ECO:0000256" key="1">
    <source>
        <dbReference type="SAM" id="Phobius"/>
    </source>
</evidence>
<dbReference type="EMBL" id="JAVAMP010000002">
    <property type="protein sequence ID" value="MDP5274248.1"/>
    <property type="molecule type" value="Genomic_DNA"/>
</dbReference>
<dbReference type="Pfam" id="PF14158">
    <property type="entry name" value="YndJ"/>
    <property type="match status" value="1"/>
</dbReference>
<keyword evidence="3" id="KW-1185">Reference proteome</keyword>
<dbReference type="RefSeq" id="WP_305991533.1">
    <property type="nucleotide sequence ID" value="NZ_JAVAMP010000002.1"/>
</dbReference>
<feature type="transmembrane region" description="Helical" evidence="1">
    <location>
        <begin position="88"/>
        <end position="106"/>
    </location>
</feature>
<feature type="transmembrane region" description="Helical" evidence="1">
    <location>
        <begin position="232"/>
        <end position="252"/>
    </location>
</feature>
<reference evidence="2 3" key="1">
    <citation type="submission" date="2023-08" db="EMBL/GenBank/DDBJ databases">
        <authorList>
            <person name="Park J.-S."/>
        </authorList>
    </citation>
    <scope>NUCLEOTIDE SEQUENCE [LARGE SCALE GENOMIC DNA]</scope>
    <source>
        <strain evidence="2 3">2205SS18-9</strain>
    </source>
</reference>
<comment type="caution">
    <text evidence="2">The sequence shown here is derived from an EMBL/GenBank/DDBJ whole genome shotgun (WGS) entry which is preliminary data.</text>
</comment>
<name>A0ABT9IY60_9BACL</name>
<feature type="transmembrane region" description="Helical" evidence="1">
    <location>
        <begin position="118"/>
        <end position="139"/>
    </location>
</feature>
<accession>A0ABT9IY60</accession>
<feature type="transmembrane region" description="Helical" evidence="1">
    <location>
        <begin position="145"/>
        <end position="169"/>
    </location>
</feature>
<keyword evidence="1" id="KW-0472">Membrane</keyword>
<organism evidence="2 3">
    <name type="scientific">Chengkuizengella axinellae</name>
    <dbReference type="NCBI Taxonomy" id="3064388"/>
    <lineage>
        <taxon>Bacteria</taxon>
        <taxon>Bacillati</taxon>
        <taxon>Bacillota</taxon>
        <taxon>Bacilli</taxon>
        <taxon>Bacillales</taxon>
        <taxon>Paenibacillaceae</taxon>
        <taxon>Chengkuizengella</taxon>
    </lineage>
</organism>